<organism evidence="2 3">
    <name type="scientific">Methanosarcina baikalica</name>
    <dbReference type="NCBI Taxonomy" id="3073890"/>
    <lineage>
        <taxon>Archaea</taxon>
        <taxon>Methanobacteriati</taxon>
        <taxon>Methanobacteriota</taxon>
        <taxon>Stenosarchaea group</taxon>
        <taxon>Methanomicrobia</taxon>
        <taxon>Methanosarcinales</taxon>
        <taxon>Methanosarcinaceae</taxon>
        <taxon>Methanosarcina</taxon>
    </lineage>
</organism>
<gene>
    <name evidence="2" type="ORF">RG963_12425</name>
</gene>
<evidence type="ECO:0000259" key="1">
    <source>
        <dbReference type="Pfam" id="PF01738"/>
    </source>
</evidence>
<dbReference type="Gene3D" id="3.40.50.1820">
    <property type="entry name" value="alpha/beta hydrolase"/>
    <property type="match status" value="1"/>
</dbReference>
<comment type="caution">
    <text evidence="2">The sequence shown here is derived from an EMBL/GenBank/DDBJ whole genome shotgun (WGS) entry which is preliminary data.</text>
</comment>
<reference evidence="3" key="1">
    <citation type="submission" date="2023-07" db="EMBL/GenBank/DDBJ databases">
        <title>Whole-genome sequencing of a new Methanosarcina sp. Z-7115.</title>
        <authorList>
            <person name="Zhilina T.N."/>
            <person name="Merkel A.Y."/>
        </authorList>
    </citation>
    <scope>NUCLEOTIDE SEQUENCE [LARGE SCALE GENOMIC DNA]</scope>
    <source>
        <strain evidence="3">Z-7115</strain>
    </source>
</reference>
<dbReference type="InterPro" id="IPR051049">
    <property type="entry name" value="Dienelactone_hydrolase-like"/>
</dbReference>
<dbReference type="Pfam" id="PF01738">
    <property type="entry name" value="DLH"/>
    <property type="match status" value="1"/>
</dbReference>
<dbReference type="RefSeq" id="WP_310576601.1">
    <property type="nucleotide sequence ID" value="NZ_JAVKPK010000056.1"/>
</dbReference>
<dbReference type="InterPro" id="IPR029058">
    <property type="entry name" value="AB_hydrolase_fold"/>
</dbReference>
<evidence type="ECO:0000313" key="3">
    <source>
        <dbReference type="Proteomes" id="UP001246244"/>
    </source>
</evidence>
<protein>
    <submittedName>
        <fullName evidence="2">Dienelactone hydrolase family protein</fullName>
    </submittedName>
</protein>
<feature type="domain" description="Dienelactone hydrolase" evidence="1">
    <location>
        <begin position="70"/>
        <end position="155"/>
    </location>
</feature>
<sequence length="174" mass="19951">MYNIFIYFLPQRLAKCKKFFVFTWIFRNPKTCFQTNLFSGKKGADGYVVVAPFWQTYSIYPSDAEMEALIRNSTVYLEERDYVNSEKLGLTGFCAGGRYTMLFLPQIKEFKSGVAWYGFPYTGGAKIQPDKPASLIDQLNAPMLMIHGTRDQATTFLTSTDTQMNWMLLTNTSN</sequence>
<dbReference type="PANTHER" id="PTHR46623">
    <property type="entry name" value="CARBOXYMETHYLENEBUTENOLIDASE-RELATED"/>
    <property type="match status" value="1"/>
</dbReference>
<accession>A0ABU2D3N1</accession>
<dbReference type="InterPro" id="IPR002925">
    <property type="entry name" value="Dienelactn_hydro"/>
</dbReference>
<dbReference type="EMBL" id="JAVKPK010000056">
    <property type="protein sequence ID" value="MDR7666573.1"/>
    <property type="molecule type" value="Genomic_DNA"/>
</dbReference>
<evidence type="ECO:0000313" key="2">
    <source>
        <dbReference type="EMBL" id="MDR7666573.1"/>
    </source>
</evidence>
<keyword evidence="2" id="KW-0378">Hydrolase</keyword>
<keyword evidence="3" id="KW-1185">Reference proteome</keyword>
<proteinExistence type="predicted"/>
<dbReference type="GO" id="GO:0016787">
    <property type="term" value="F:hydrolase activity"/>
    <property type="evidence" value="ECO:0007669"/>
    <property type="project" value="UniProtKB-KW"/>
</dbReference>
<dbReference type="Proteomes" id="UP001246244">
    <property type="component" value="Unassembled WGS sequence"/>
</dbReference>
<dbReference type="PANTHER" id="PTHR46623:SF6">
    <property type="entry name" value="ALPHA_BETA-HYDROLASES SUPERFAMILY PROTEIN"/>
    <property type="match status" value="1"/>
</dbReference>
<name>A0ABU2D3N1_9EURY</name>
<dbReference type="SUPFAM" id="SSF53474">
    <property type="entry name" value="alpha/beta-Hydrolases"/>
    <property type="match status" value="1"/>
</dbReference>